<dbReference type="InterPro" id="IPR010562">
    <property type="entry name" value="Haemolymph_juvenile_hormone-bd"/>
</dbReference>
<dbReference type="SMART" id="SM00700">
    <property type="entry name" value="JHBP"/>
    <property type="match status" value="1"/>
</dbReference>
<accession>A0ABQ9JPV4</accession>
<dbReference type="EMBL" id="JAPWTJ010000328">
    <property type="protein sequence ID" value="KAJ8979599.1"/>
    <property type="molecule type" value="Genomic_DNA"/>
</dbReference>
<dbReference type="InterPro" id="IPR038606">
    <property type="entry name" value="To_sf"/>
</dbReference>
<dbReference type="PANTHER" id="PTHR11008">
    <property type="entry name" value="PROTEIN TAKEOUT-LIKE PROTEIN"/>
    <property type="match status" value="1"/>
</dbReference>
<dbReference type="Proteomes" id="UP001162164">
    <property type="component" value="Unassembled WGS sequence"/>
</dbReference>
<dbReference type="Gene3D" id="3.15.10.30">
    <property type="entry name" value="Haemolymph juvenile hormone binding protein"/>
    <property type="match status" value="1"/>
</dbReference>
<comment type="caution">
    <text evidence="1">The sequence shown here is derived from an EMBL/GenBank/DDBJ whole genome shotgun (WGS) entry which is preliminary data.</text>
</comment>
<keyword evidence="2" id="KW-1185">Reference proteome</keyword>
<evidence type="ECO:0000313" key="2">
    <source>
        <dbReference type="Proteomes" id="UP001162164"/>
    </source>
</evidence>
<gene>
    <name evidence="1" type="ORF">NQ317_019487</name>
</gene>
<reference evidence="1" key="1">
    <citation type="journal article" date="2023" name="Insect Mol. Biol.">
        <title>Genome sequencing provides insights into the evolution of gene families encoding plant cell wall-degrading enzymes in longhorned beetles.</title>
        <authorList>
            <person name="Shin N.R."/>
            <person name="Okamura Y."/>
            <person name="Kirsch R."/>
            <person name="Pauchet Y."/>
        </authorList>
    </citation>
    <scope>NUCLEOTIDE SEQUENCE</scope>
    <source>
        <strain evidence="1">MMC_N1</strain>
    </source>
</reference>
<name>A0ABQ9JPV4_9CUCU</name>
<feature type="non-terminal residue" evidence="1">
    <location>
        <position position="1"/>
    </location>
</feature>
<organism evidence="1 2">
    <name type="scientific">Molorchus minor</name>
    <dbReference type="NCBI Taxonomy" id="1323400"/>
    <lineage>
        <taxon>Eukaryota</taxon>
        <taxon>Metazoa</taxon>
        <taxon>Ecdysozoa</taxon>
        <taxon>Arthropoda</taxon>
        <taxon>Hexapoda</taxon>
        <taxon>Insecta</taxon>
        <taxon>Pterygota</taxon>
        <taxon>Neoptera</taxon>
        <taxon>Endopterygota</taxon>
        <taxon>Coleoptera</taxon>
        <taxon>Polyphaga</taxon>
        <taxon>Cucujiformia</taxon>
        <taxon>Chrysomeloidea</taxon>
        <taxon>Cerambycidae</taxon>
        <taxon>Lamiinae</taxon>
        <taxon>Monochamini</taxon>
        <taxon>Molorchus</taxon>
    </lineage>
</organism>
<evidence type="ECO:0000313" key="1">
    <source>
        <dbReference type="EMBL" id="KAJ8979599.1"/>
    </source>
</evidence>
<protein>
    <submittedName>
        <fullName evidence="1">Uncharacterized protein</fullName>
    </submittedName>
</protein>
<proteinExistence type="predicted"/>
<dbReference type="PANTHER" id="PTHR11008:SF32">
    <property type="entry name" value="CIRCADIAN CLOCK-CONTROLLED PROTEIN DAYWAKE-RELATED"/>
    <property type="match status" value="1"/>
</dbReference>
<sequence length="191" mass="21579">DKSYRYPNLTPLNLPLIDIKPTDKLSITLKDVVLQGMESTEVRDIVLDLPKRNIKVTVAFKRLTLDCQYDIDGQILVLPIKGNGPAKMIFDGVVVDYSFDYDLIKKTDGLQYIDPNIRPKVTYTLDNAHYKFDNLFNGDKNLGDTMNEFLNEHGPEVNKDLGESISQTINAVATNIIQGIITLVPYDKVFL</sequence>
<dbReference type="Pfam" id="PF06585">
    <property type="entry name" value="JHBP"/>
    <property type="match status" value="1"/>
</dbReference>